<organism evidence="1 2">
    <name type="scientific">Tothia fuscella</name>
    <dbReference type="NCBI Taxonomy" id="1048955"/>
    <lineage>
        <taxon>Eukaryota</taxon>
        <taxon>Fungi</taxon>
        <taxon>Dikarya</taxon>
        <taxon>Ascomycota</taxon>
        <taxon>Pezizomycotina</taxon>
        <taxon>Dothideomycetes</taxon>
        <taxon>Pleosporomycetidae</taxon>
        <taxon>Venturiales</taxon>
        <taxon>Cylindrosympodiaceae</taxon>
        <taxon>Tothia</taxon>
    </lineage>
</organism>
<proteinExistence type="predicted"/>
<name>A0A9P4P1N5_9PEZI</name>
<dbReference type="EMBL" id="MU007012">
    <property type="protein sequence ID" value="KAF2435675.1"/>
    <property type="molecule type" value="Genomic_DNA"/>
</dbReference>
<evidence type="ECO:0000313" key="1">
    <source>
        <dbReference type="EMBL" id="KAF2435675.1"/>
    </source>
</evidence>
<dbReference type="Proteomes" id="UP000800235">
    <property type="component" value="Unassembled WGS sequence"/>
</dbReference>
<comment type="caution">
    <text evidence="1">The sequence shown here is derived from an EMBL/GenBank/DDBJ whole genome shotgun (WGS) entry which is preliminary data.</text>
</comment>
<reference evidence="1" key="1">
    <citation type="journal article" date="2020" name="Stud. Mycol.">
        <title>101 Dothideomycetes genomes: a test case for predicting lifestyles and emergence of pathogens.</title>
        <authorList>
            <person name="Haridas S."/>
            <person name="Albert R."/>
            <person name="Binder M."/>
            <person name="Bloem J."/>
            <person name="Labutti K."/>
            <person name="Salamov A."/>
            <person name="Andreopoulos B."/>
            <person name="Baker S."/>
            <person name="Barry K."/>
            <person name="Bills G."/>
            <person name="Bluhm B."/>
            <person name="Cannon C."/>
            <person name="Castanera R."/>
            <person name="Culley D."/>
            <person name="Daum C."/>
            <person name="Ezra D."/>
            <person name="Gonzalez J."/>
            <person name="Henrissat B."/>
            <person name="Kuo A."/>
            <person name="Liang C."/>
            <person name="Lipzen A."/>
            <person name="Lutzoni F."/>
            <person name="Magnuson J."/>
            <person name="Mondo S."/>
            <person name="Nolan M."/>
            <person name="Ohm R."/>
            <person name="Pangilinan J."/>
            <person name="Park H.-J."/>
            <person name="Ramirez L."/>
            <person name="Alfaro M."/>
            <person name="Sun H."/>
            <person name="Tritt A."/>
            <person name="Yoshinaga Y."/>
            <person name="Zwiers L.-H."/>
            <person name="Turgeon B."/>
            <person name="Goodwin S."/>
            <person name="Spatafora J."/>
            <person name="Crous P."/>
            <person name="Grigoriev I."/>
        </authorList>
    </citation>
    <scope>NUCLEOTIDE SEQUENCE</scope>
    <source>
        <strain evidence="1">CBS 130266</strain>
    </source>
</reference>
<keyword evidence="2" id="KW-1185">Reference proteome</keyword>
<evidence type="ECO:0000313" key="2">
    <source>
        <dbReference type="Proteomes" id="UP000800235"/>
    </source>
</evidence>
<protein>
    <submittedName>
        <fullName evidence="1">Uncharacterized protein</fullName>
    </submittedName>
</protein>
<dbReference type="AlphaFoldDB" id="A0A9P4P1N5"/>
<sequence>MELSYSYGVFTGARDTRLAEYLHDWKCKYRALMFGTAESLLCVWSKLHVRRIARGP</sequence>
<accession>A0A9P4P1N5</accession>
<gene>
    <name evidence="1" type="ORF">EJ08DRAFT_284628</name>
</gene>